<organism evidence="1 2">
    <name type="scientific">Snodgrassella alvi</name>
    <dbReference type="NCBI Taxonomy" id="1196083"/>
    <lineage>
        <taxon>Bacteria</taxon>
        <taxon>Pseudomonadati</taxon>
        <taxon>Pseudomonadota</taxon>
        <taxon>Betaproteobacteria</taxon>
        <taxon>Neisseriales</taxon>
        <taxon>Neisseriaceae</taxon>
        <taxon>Snodgrassella</taxon>
    </lineage>
</organism>
<proteinExistence type="predicted"/>
<dbReference type="GeneID" id="32536479"/>
<name>A0ABD7Z3I4_9NEIS</name>
<dbReference type="InterPro" id="IPR029044">
    <property type="entry name" value="Nucleotide-diphossugar_trans"/>
</dbReference>
<dbReference type="RefSeq" id="WP_025331665.1">
    <property type="nucleotide sequence ID" value="NZ_CP132375.1"/>
</dbReference>
<dbReference type="AlphaFoldDB" id="A0ABD7Z3I4"/>
<gene>
    <name evidence="1" type="ORF">RAM05_00650</name>
</gene>
<dbReference type="Proteomes" id="UP001229773">
    <property type="component" value="Chromosome"/>
</dbReference>
<evidence type="ECO:0000313" key="2">
    <source>
        <dbReference type="Proteomes" id="UP001229773"/>
    </source>
</evidence>
<dbReference type="EMBL" id="CP132375">
    <property type="protein sequence ID" value="WLS98562.1"/>
    <property type="molecule type" value="Genomic_DNA"/>
</dbReference>
<sequence>MSVAKQIGEFNKNLPVLGDWDYILRLFKAGEIKTLNKILAYYYLRPNHSNNYGNSVIAAIDRHQKYHVEFRNSFVRQSILENQGNYSILHILLNDNMKNITYYHKKSIN</sequence>
<dbReference type="SUPFAM" id="SSF53448">
    <property type="entry name" value="Nucleotide-diphospho-sugar transferases"/>
    <property type="match status" value="1"/>
</dbReference>
<accession>A0ABD7Z3I4</accession>
<protein>
    <submittedName>
        <fullName evidence="1">Uncharacterized protein</fullName>
    </submittedName>
</protein>
<evidence type="ECO:0000313" key="1">
    <source>
        <dbReference type="EMBL" id="WLS98562.1"/>
    </source>
</evidence>
<reference evidence="1 2" key="1">
    <citation type="submission" date="2023-08" db="EMBL/GenBank/DDBJ databases">
        <title>Complete genome sequences of 12 bacterial strains from the honey bee gut, resolved with long-read nanopore sequencing.</title>
        <authorList>
            <person name="Kwong W.K."/>
            <person name="Acheampong S."/>
            <person name="Polat M.F."/>
        </authorList>
    </citation>
    <scope>NUCLEOTIDE SEQUENCE [LARGE SCALE GENOMIC DNA]</scope>
    <source>
        <strain evidence="2">wkB9</strain>
    </source>
</reference>
<dbReference type="Gene3D" id="3.90.550.10">
    <property type="entry name" value="Spore Coat Polysaccharide Biosynthesis Protein SpsA, Chain A"/>
    <property type="match status" value="1"/>
</dbReference>